<protein>
    <submittedName>
        <fullName evidence="3">Beta-lactamase family protein</fullName>
    </submittedName>
</protein>
<reference evidence="3" key="2">
    <citation type="submission" date="2021-04" db="EMBL/GenBank/DDBJ databases">
        <authorList>
            <person name="Gilroy R."/>
        </authorList>
    </citation>
    <scope>NUCLEOTIDE SEQUENCE</scope>
    <source>
        <strain evidence="3">CHK169-4300</strain>
    </source>
</reference>
<dbReference type="EMBL" id="DXAZ01000092">
    <property type="protein sequence ID" value="HIZ71310.1"/>
    <property type="molecule type" value="Genomic_DNA"/>
</dbReference>
<dbReference type="Gene3D" id="3.40.710.10">
    <property type="entry name" value="DD-peptidase/beta-lactamase superfamily"/>
    <property type="match status" value="1"/>
</dbReference>
<sequence length="351" mass="40244">MKEQIIEFLQDEIDKKHIPGAVIQVNYKGKTILKEALGWRIDFEEECDPMQLDTVFDLASLTKVVATLPSILKLLDEGEIGLNDTVSHFIPEFSVNNKSEITLMHLLTHTSGLKSHRRFYQENLNKEEIFEEIYEETLEYKPGTKVIYSDLGFMLLFKIIEIVTQSTFEEFVTKEIFEPLEMNETSFLPKFSKDRYAATEFDPSLKTYKLGVVHDENANTLGGISGHAGLFSTVSDLNHYVSMHENQGIFNEKRILSPNAIQLAQKNFTSSLNEMRGLGWQLKTDSATSCGDYFSKNSFGHTGFTGTSLWIDTEVDLSVILLTNRVHYGREPHILRLRPRLHNIIRQHFNQ</sequence>
<dbReference type="AlphaFoldDB" id="A0A9D2G2S6"/>
<dbReference type="PANTHER" id="PTHR43283:SF11">
    <property type="entry name" value="BETA-LACTAMASE-RELATED DOMAIN-CONTAINING PROTEIN"/>
    <property type="match status" value="1"/>
</dbReference>
<dbReference type="PANTHER" id="PTHR43283">
    <property type="entry name" value="BETA-LACTAMASE-RELATED"/>
    <property type="match status" value="1"/>
</dbReference>
<dbReference type="InterPro" id="IPR050789">
    <property type="entry name" value="Diverse_Enzym_Activities"/>
</dbReference>
<proteinExistence type="predicted"/>
<gene>
    <name evidence="3" type="ORF">H9808_06050</name>
</gene>
<evidence type="ECO:0000313" key="3">
    <source>
        <dbReference type="EMBL" id="HIZ71310.1"/>
    </source>
</evidence>
<accession>A0A9D2G2S6</accession>
<dbReference type="InterPro" id="IPR012338">
    <property type="entry name" value="Beta-lactam/transpept-like"/>
</dbReference>
<comment type="caution">
    <text evidence="3">The sequence shown here is derived from an EMBL/GenBank/DDBJ whole genome shotgun (WGS) entry which is preliminary data.</text>
</comment>
<keyword evidence="1" id="KW-0378">Hydrolase</keyword>
<name>A0A9D2G2S6_9LACT</name>
<evidence type="ECO:0000313" key="4">
    <source>
        <dbReference type="Proteomes" id="UP000824106"/>
    </source>
</evidence>
<dbReference type="GO" id="GO:0016787">
    <property type="term" value="F:hydrolase activity"/>
    <property type="evidence" value="ECO:0007669"/>
    <property type="project" value="UniProtKB-KW"/>
</dbReference>
<dbReference type="Pfam" id="PF00144">
    <property type="entry name" value="Beta-lactamase"/>
    <property type="match status" value="1"/>
</dbReference>
<feature type="domain" description="Beta-lactamase-related" evidence="2">
    <location>
        <begin position="9"/>
        <end position="331"/>
    </location>
</feature>
<dbReference type="SUPFAM" id="SSF56601">
    <property type="entry name" value="beta-lactamase/transpeptidase-like"/>
    <property type="match status" value="1"/>
</dbReference>
<reference evidence="3" key="1">
    <citation type="journal article" date="2021" name="PeerJ">
        <title>Extensive microbial diversity within the chicken gut microbiome revealed by metagenomics and culture.</title>
        <authorList>
            <person name="Gilroy R."/>
            <person name="Ravi A."/>
            <person name="Getino M."/>
            <person name="Pursley I."/>
            <person name="Horton D.L."/>
            <person name="Alikhan N.F."/>
            <person name="Baker D."/>
            <person name="Gharbi K."/>
            <person name="Hall N."/>
            <person name="Watson M."/>
            <person name="Adriaenssens E.M."/>
            <person name="Foster-Nyarko E."/>
            <person name="Jarju S."/>
            <person name="Secka A."/>
            <person name="Antonio M."/>
            <person name="Oren A."/>
            <person name="Chaudhuri R.R."/>
            <person name="La Ragione R."/>
            <person name="Hildebrand F."/>
            <person name="Pallen M.J."/>
        </authorList>
    </citation>
    <scope>NUCLEOTIDE SEQUENCE</scope>
    <source>
        <strain evidence="3">CHK169-4300</strain>
    </source>
</reference>
<evidence type="ECO:0000256" key="1">
    <source>
        <dbReference type="ARBA" id="ARBA00022801"/>
    </source>
</evidence>
<dbReference type="Proteomes" id="UP000824106">
    <property type="component" value="Unassembled WGS sequence"/>
</dbReference>
<evidence type="ECO:0000259" key="2">
    <source>
        <dbReference type="Pfam" id="PF00144"/>
    </source>
</evidence>
<organism evidence="3 4">
    <name type="scientific">Candidatus Atopostipes pullistercoris</name>
    <dbReference type="NCBI Taxonomy" id="2838467"/>
    <lineage>
        <taxon>Bacteria</taxon>
        <taxon>Bacillati</taxon>
        <taxon>Bacillota</taxon>
        <taxon>Bacilli</taxon>
        <taxon>Lactobacillales</taxon>
        <taxon>Carnobacteriaceae</taxon>
        <taxon>Atopostipes</taxon>
    </lineage>
</organism>
<dbReference type="InterPro" id="IPR001466">
    <property type="entry name" value="Beta-lactam-related"/>
</dbReference>